<evidence type="ECO:0000313" key="1">
    <source>
        <dbReference type="EMBL" id="TDD19899.1"/>
    </source>
</evidence>
<proteinExistence type="predicted"/>
<dbReference type="AlphaFoldDB" id="A0A4R4WL82"/>
<organism evidence="1 2">
    <name type="scientific">Kribbella turkmenica</name>
    <dbReference type="NCBI Taxonomy" id="2530375"/>
    <lineage>
        <taxon>Bacteria</taxon>
        <taxon>Bacillati</taxon>
        <taxon>Actinomycetota</taxon>
        <taxon>Actinomycetes</taxon>
        <taxon>Propionibacteriales</taxon>
        <taxon>Kribbellaceae</taxon>
        <taxon>Kribbella</taxon>
    </lineage>
</organism>
<sequence>MHAITENGNPLGDETYTSSDRFSVWTVIGPVDRIPVGFGRKSLDASPDECPVNVSGLHRFQRRAAAASPKSSAGA</sequence>
<dbReference type="Proteomes" id="UP000295172">
    <property type="component" value="Unassembled WGS sequence"/>
</dbReference>
<keyword evidence="2" id="KW-1185">Reference proteome</keyword>
<name>A0A4R4WL82_9ACTN</name>
<evidence type="ECO:0000313" key="2">
    <source>
        <dbReference type="Proteomes" id="UP000295172"/>
    </source>
</evidence>
<reference evidence="1 2" key="1">
    <citation type="submission" date="2019-02" db="EMBL/GenBank/DDBJ databases">
        <title>Draft genome sequences of novel Actinobacteria.</title>
        <authorList>
            <person name="Sahin N."/>
            <person name="Ay H."/>
            <person name="Saygin H."/>
        </authorList>
    </citation>
    <scope>NUCLEOTIDE SEQUENCE [LARGE SCALE GENOMIC DNA]</scope>
    <source>
        <strain evidence="1 2">16K104</strain>
    </source>
</reference>
<comment type="caution">
    <text evidence="1">The sequence shown here is derived from an EMBL/GenBank/DDBJ whole genome shotgun (WGS) entry which is preliminary data.</text>
</comment>
<dbReference type="EMBL" id="SMKR01000109">
    <property type="protein sequence ID" value="TDD19899.1"/>
    <property type="molecule type" value="Genomic_DNA"/>
</dbReference>
<gene>
    <name evidence="1" type="ORF">E1218_23275</name>
</gene>
<accession>A0A4R4WL82</accession>
<dbReference type="RefSeq" id="WP_132323582.1">
    <property type="nucleotide sequence ID" value="NZ_SMKR01000109.1"/>
</dbReference>
<protein>
    <submittedName>
        <fullName evidence="1">Uncharacterized protein</fullName>
    </submittedName>
</protein>